<dbReference type="Proteomes" id="UP001445076">
    <property type="component" value="Unassembled WGS sequence"/>
</dbReference>
<feature type="region of interest" description="Disordered" evidence="1">
    <location>
        <begin position="46"/>
        <end position="83"/>
    </location>
</feature>
<evidence type="ECO:0000313" key="3">
    <source>
        <dbReference type="Proteomes" id="UP001445076"/>
    </source>
</evidence>
<organism evidence="2 3">
    <name type="scientific">Cherax quadricarinatus</name>
    <name type="common">Australian red claw crayfish</name>
    <dbReference type="NCBI Taxonomy" id="27406"/>
    <lineage>
        <taxon>Eukaryota</taxon>
        <taxon>Metazoa</taxon>
        <taxon>Ecdysozoa</taxon>
        <taxon>Arthropoda</taxon>
        <taxon>Crustacea</taxon>
        <taxon>Multicrustacea</taxon>
        <taxon>Malacostraca</taxon>
        <taxon>Eumalacostraca</taxon>
        <taxon>Eucarida</taxon>
        <taxon>Decapoda</taxon>
        <taxon>Pleocyemata</taxon>
        <taxon>Astacidea</taxon>
        <taxon>Parastacoidea</taxon>
        <taxon>Parastacidae</taxon>
        <taxon>Cherax</taxon>
    </lineage>
</organism>
<feature type="compositionally biased region" description="Polar residues" evidence="1">
    <location>
        <begin position="68"/>
        <end position="77"/>
    </location>
</feature>
<accession>A0AAW0YGD0</accession>
<name>A0AAW0YGD0_CHEQU</name>
<proteinExistence type="predicted"/>
<protein>
    <submittedName>
        <fullName evidence="2">Uncharacterized protein</fullName>
    </submittedName>
</protein>
<dbReference type="EMBL" id="JARKIK010000005">
    <property type="protein sequence ID" value="KAK8752004.1"/>
    <property type="molecule type" value="Genomic_DNA"/>
</dbReference>
<evidence type="ECO:0000256" key="1">
    <source>
        <dbReference type="SAM" id="MobiDB-lite"/>
    </source>
</evidence>
<dbReference type="AlphaFoldDB" id="A0AAW0YGD0"/>
<feature type="region of interest" description="Disordered" evidence="1">
    <location>
        <begin position="97"/>
        <end position="119"/>
    </location>
</feature>
<sequence>MTFHVPLELIVEDIKLMNKSTLTHHYNNTILLVPKFAALGHHATNKGVGRLRSGSESEQRVSMRVHRSGTSNAQTPELSRPTDRCVETWANSVSPPVSGGVIRRGSAGRDGTFRYPAKK</sequence>
<gene>
    <name evidence="2" type="ORF">OTU49_011663</name>
</gene>
<comment type="caution">
    <text evidence="2">The sequence shown here is derived from an EMBL/GenBank/DDBJ whole genome shotgun (WGS) entry which is preliminary data.</text>
</comment>
<keyword evidence="3" id="KW-1185">Reference proteome</keyword>
<evidence type="ECO:0000313" key="2">
    <source>
        <dbReference type="EMBL" id="KAK8752004.1"/>
    </source>
</evidence>
<reference evidence="2 3" key="1">
    <citation type="journal article" date="2024" name="BMC Genomics">
        <title>Genome assembly of redclaw crayfish (Cherax quadricarinatus) provides insights into its immune adaptation and hypoxia tolerance.</title>
        <authorList>
            <person name="Liu Z."/>
            <person name="Zheng J."/>
            <person name="Li H."/>
            <person name="Fang K."/>
            <person name="Wang S."/>
            <person name="He J."/>
            <person name="Zhou D."/>
            <person name="Weng S."/>
            <person name="Chi M."/>
            <person name="Gu Z."/>
            <person name="He J."/>
            <person name="Li F."/>
            <person name="Wang M."/>
        </authorList>
    </citation>
    <scope>NUCLEOTIDE SEQUENCE [LARGE SCALE GENOMIC DNA]</scope>
    <source>
        <strain evidence="2">ZL_2023a</strain>
    </source>
</reference>